<feature type="signal peptide" evidence="1">
    <location>
        <begin position="1"/>
        <end position="24"/>
    </location>
</feature>
<sequence length="124" mass="12815">MMSVRRCLSFLAALVVTLSPAAFAEPIALCDNSAPANASLSQEQDAQGFICLARLCETDEECAFSCSSARTAACIDNTCHYTYGTGGGGGGGGPICPARFCSEDLDCECNGRIGYCGPDSVCSF</sequence>
<dbReference type="RefSeq" id="WP_002627664.1">
    <property type="nucleotide sequence ID" value="NZ_ANAH02000066.1"/>
</dbReference>
<dbReference type="EMBL" id="ANAH02000066">
    <property type="protein sequence ID" value="EPX56078.1"/>
    <property type="molecule type" value="Genomic_DNA"/>
</dbReference>
<dbReference type="Proteomes" id="UP000011682">
    <property type="component" value="Unassembled WGS sequence"/>
</dbReference>
<name>S9QI11_CYSF2</name>
<evidence type="ECO:0000256" key="1">
    <source>
        <dbReference type="SAM" id="SignalP"/>
    </source>
</evidence>
<gene>
    <name evidence="2" type="ORF">D187_007420</name>
</gene>
<organism evidence="2 3">
    <name type="scientific">Cystobacter fuscus (strain ATCC 25194 / DSM 2262 / NBRC 100088 / M29)</name>
    <dbReference type="NCBI Taxonomy" id="1242864"/>
    <lineage>
        <taxon>Bacteria</taxon>
        <taxon>Pseudomonadati</taxon>
        <taxon>Myxococcota</taxon>
        <taxon>Myxococcia</taxon>
        <taxon>Myxococcales</taxon>
        <taxon>Cystobacterineae</taxon>
        <taxon>Archangiaceae</taxon>
        <taxon>Cystobacter</taxon>
    </lineage>
</organism>
<dbReference type="AlphaFoldDB" id="S9QI11"/>
<proteinExistence type="predicted"/>
<keyword evidence="1" id="KW-0732">Signal</keyword>
<feature type="chain" id="PRO_5004568051" description="Lipoprotein" evidence="1">
    <location>
        <begin position="25"/>
        <end position="124"/>
    </location>
</feature>
<keyword evidence="3" id="KW-1185">Reference proteome</keyword>
<protein>
    <recommendedName>
        <fullName evidence="4">Lipoprotein</fullName>
    </recommendedName>
</protein>
<reference evidence="2" key="1">
    <citation type="submission" date="2013-05" db="EMBL/GenBank/DDBJ databases">
        <title>Genome assembly of Cystobacter fuscus DSM 2262.</title>
        <authorList>
            <person name="Sharma G."/>
            <person name="Khatri I."/>
            <person name="Kaur C."/>
            <person name="Mayilraj S."/>
            <person name="Subramanian S."/>
        </authorList>
    </citation>
    <scope>NUCLEOTIDE SEQUENCE [LARGE SCALE GENOMIC DNA]</scope>
    <source>
        <strain evidence="2">DSM 2262</strain>
    </source>
</reference>
<accession>S9QI11</accession>
<evidence type="ECO:0000313" key="2">
    <source>
        <dbReference type="EMBL" id="EPX56078.1"/>
    </source>
</evidence>
<dbReference type="OrthoDB" id="5517498at2"/>
<evidence type="ECO:0008006" key="4">
    <source>
        <dbReference type="Google" id="ProtNLM"/>
    </source>
</evidence>
<comment type="caution">
    <text evidence="2">The sequence shown here is derived from an EMBL/GenBank/DDBJ whole genome shotgun (WGS) entry which is preliminary data.</text>
</comment>
<evidence type="ECO:0000313" key="3">
    <source>
        <dbReference type="Proteomes" id="UP000011682"/>
    </source>
</evidence>